<keyword evidence="2" id="KW-0732">Signal</keyword>
<gene>
    <name evidence="3" type="ORF">BU14_0229s0035</name>
</gene>
<proteinExistence type="predicted"/>
<evidence type="ECO:0000313" key="3">
    <source>
        <dbReference type="EMBL" id="OSX75647.1"/>
    </source>
</evidence>
<feature type="chain" id="PRO_5012168527" evidence="2">
    <location>
        <begin position="24"/>
        <end position="267"/>
    </location>
</feature>
<evidence type="ECO:0000256" key="2">
    <source>
        <dbReference type="SAM" id="SignalP"/>
    </source>
</evidence>
<sequence>MERRGRLLAWSVVAAAIAATAVASTVTGATVSRQASLPAAPPTAAAAAATATATPSAGGPTKLPVRRPRAAIGAATGAAAKATAPPSGAAPKAAAPPTGTAVNTTASPSAGGPTKLPGPPKSPEYTSGKGYVWVAPAIWNAFLAIAEATMRTSSAPKGTIASALGTIRATPVRGRNGWVCFRSVGAWEELGRIVGRVMAVDKKRGRSGGCAASAHACLAWWNFTGCTSRTYCCCPPFCDAVFRSFGALKVASGPSSSVHFCCVESFC</sequence>
<feature type="signal peptide" evidence="2">
    <location>
        <begin position="1"/>
        <end position="23"/>
    </location>
</feature>
<protein>
    <submittedName>
        <fullName evidence="3">Uncharacterized protein</fullName>
    </submittedName>
</protein>
<dbReference type="EMBL" id="KV918897">
    <property type="protein sequence ID" value="OSX75647.1"/>
    <property type="molecule type" value="Genomic_DNA"/>
</dbReference>
<name>A0A1X6P466_PORUM</name>
<evidence type="ECO:0000256" key="1">
    <source>
        <dbReference type="SAM" id="MobiDB-lite"/>
    </source>
</evidence>
<evidence type="ECO:0000313" key="4">
    <source>
        <dbReference type="Proteomes" id="UP000218209"/>
    </source>
</evidence>
<keyword evidence="4" id="KW-1185">Reference proteome</keyword>
<dbReference type="AlphaFoldDB" id="A0A1X6P466"/>
<organism evidence="3 4">
    <name type="scientific">Porphyra umbilicalis</name>
    <name type="common">Purple laver</name>
    <name type="synonym">Red alga</name>
    <dbReference type="NCBI Taxonomy" id="2786"/>
    <lineage>
        <taxon>Eukaryota</taxon>
        <taxon>Rhodophyta</taxon>
        <taxon>Bangiophyceae</taxon>
        <taxon>Bangiales</taxon>
        <taxon>Bangiaceae</taxon>
        <taxon>Porphyra</taxon>
    </lineage>
</organism>
<dbReference type="Proteomes" id="UP000218209">
    <property type="component" value="Unassembled WGS sequence"/>
</dbReference>
<accession>A0A1X6P466</accession>
<reference evidence="3 4" key="1">
    <citation type="submission" date="2017-03" db="EMBL/GenBank/DDBJ databases">
        <title>WGS assembly of Porphyra umbilicalis.</title>
        <authorList>
            <person name="Brawley S.H."/>
            <person name="Blouin N.A."/>
            <person name="Ficko-Blean E."/>
            <person name="Wheeler G.L."/>
            <person name="Lohr M."/>
            <person name="Goodson H.V."/>
            <person name="Jenkins J.W."/>
            <person name="Blaby-Haas C.E."/>
            <person name="Helliwell K.E."/>
            <person name="Chan C."/>
            <person name="Marriage T."/>
            <person name="Bhattacharya D."/>
            <person name="Klein A.S."/>
            <person name="Badis Y."/>
            <person name="Brodie J."/>
            <person name="Cao Y."/>
            <person name="Collen J."/>
            <person name="Dittami S.M."/>
            <person name="Gachon C.M."/>
            <person name="Green B.R."/>
            <person name="Karpowicz S."/>
            <person name="Kim J.W."/>
            <person name="Kudahl U."/>
            <person name="Lin S."/>
            <person name="Michel G."/>
            <person name="Mittag M."/>
            <person name="Olson B.J."/>
            <person name="Pangilinan J."/>
            <person name="Peng Y."/>
            <person name="Qiu H."/>
            <person name="Shu S."/>
            <person name="Singer J.T."/>
            <person name="Smith A.G."/>
            <person name="Sprecher B.N."/>
            <person name="Wagner V."/>
            <person name="Wang W."/>
            <person name="Wang Z.-Y."/>
            <person name="Yan J."/>
            <person name="Yarish C."/>
            <person name="Zoeuner-Riek S."/>
            <person name="Zhuang Y."/>
            <person name="Zou Y."/>
            <person name="Lindquist E.A."/>
            <person name="Grimwood J."/>
            <person name="Barry K."/>
            <person name="Rokhsar D.S."/>
            <person name="Schmutz J."/>
            <person name="Stiller J.W."/>
            <person name="Grossman A.R."/>
            <person name="Prochnik S.E."/>
        </authorList>
    </citation>
    <scope>NUCLEOTIDE SEQUENCE [LARGE SCALE GENOMIC DNA]</scope>
    <source>
        <strain evidence="3">4086291</strain>
    </source>
</reference>
<feature type="region of interest" description="Disordered" evidence="1">
    <location>
        <begin position="72"/>
        <end position="123"/>
    </location>
</feature>
<feature type="compositionally biased region" description="Low complexity" evidence="1">
    <location>
        <begin position="72"/>
        <end position="101"/>
    </location>
</feature>